<proteinExistence type="predicted"/>
<evidence type="ECO:0008006" key="14">
    <source>
        <dbReference type="Google" id="ProtNLM"/>
    </source>
</evidence>
<evidence type="ECO:0000256" key="1">
    <source>
        <dbReference type="ARBA" id="ARBA00004127"/>
    </source>
</evidence>
<evidence type="ECO:0000256" key="8">
    <source>
        <dbReference type="PIRSR" id="PIRSR605150-1"/>
    </source>
</evidence>
<dbReference type="AlphaFoldDB" id="A0A5N6NPY8"/>
<feature type="binding site" evidence="9">
    <location>
        <position position="107"/>
    </location>
    <ligand>
        <name>UDP-alpha-D-glucose</name>
        <dbReference type="ChEBI" id="CHEBI:58885"/>
    </ligand>
</feature>
<evidence type="ECO:0000256" key="10">
    <source>
        <dbReference type="PIRSR" id="PIRSR605150-3"/>
    </source>
</evidence>
<dbReference type="EMBL" id="SZYD01000009">
    <property type="protein sequence ID" value="KAD5316826.1"/>
    <property type="molecule type" value="Genomic_DNA"/>
</dbReference>
<organism evidence="12 13">
    <name type="scientific">Mikania micrantha</name>
    <name type="common">bitter vine</name>
    <dbReference type="NCBI Taxonomy" id="192012"/>
    <lineage>
        <taxon>Eukaryota</taxon>
        <taxon>Viridiplantae</taxon>
        <taxon>Streptophyta</taxon>
        <taxon>Embryophyta</taxon>
        <taxon>Tracheophyta</taxon>
        <taxon>Spermatophyta</taxon>
        <taxon>Magnoliopsida</taxon>
        <taxon>eudicotyledons</taxon>
        <taxon>Gunneridae</taxon>
        <taxon>Pentapetalae</taxon>
        <taxon>asterids</taxon>
        <taxon>campanulids</taxon>
        <taxon>Asterales</taxon>
        <taxon>Asteraceae</taxon>
        <taxon>Asteroideae</taxon>
        <taxon>Heliantheae alliance</taxon>
        <taxon>Eupatorieae</taxon>
        <taxon>Mikania</taxon>
    </lineage>
</organism>
<name>A0A5N6NPY8_9ASTR</name>
<dbReference type="PANTHER" id="PTHR13301">
    <property type="entry name" value="X-BOX TRANSCRIPTION FACTOR-RELATED"/>
    <property type="match status" value="1"/>
</dbReference>
<gene>
    <name evidence="12" type="ORF">E3N88_16772</name>
</gene>
<keyword evidence="3" id="KW-0808">Transferase</keyword>
<feature type="transmembrane region" description="Helical" evidence="11">
    <location>
        <begin position="698"/>
        <end position="721"/>
    </location>
</feature>
<dbReference type="GO" id="GO:0016020">
    <property type="term" value="C:membrane"/>
    <property type="evidence" value="ECO:0007669"/>
    <property type="project" value="InterPro"/>
</dbReference>
<feature type="transmembrane region" description="Helical" evidence="11">
    <location>
        <begin position="545"/>
        <end position="568"/>
    </location>
</feature>
<evidence type="ECO:0000313" key="13">
    <source>
        <dbReference type="Proteomes" id="UP000326396"/>
    </source>
</evidence>
<keyword evidence="13" id="KW-1185">Reference proteome</keyword>
<evidence type="ECO:0000256" key="7">
    <source>
        <dbReference type="ARBA" id="ARBA00023316"/>
    </source>
</evidence>
<comment type="subcellular location">
    <subcellularLocation>
        <location evidence="1">Endomembrane system</location>
        <topology evidence="1">Multi-pass membrane protein</topology>
    </subcellularLocation>
</comment>
<dbReference type="SUPFAM" id="SSF53448">
    <property type="entry name" value="Nucleotide-diphospho-sugar transferases"/>
    <property type="match status" value="1"/>
</dbReference>
<evidence type="ECO:0000256" key="11">
    <source>
        <dbReference type="SAM" id="Phobius"/>
    </source>
</evidence>
<feature type="transmembrane region" description="Helical" evidence="11">
    <location>
        <begin position="580"/>
        <end position="598"/>
    </location>
</feature>
<feature type="transmembrane region" description="Helical" evidence="11">
    <location>
        <begin position="47"/>
        <end position="64"/>
    </location>
</feature>
<evidence type="ECO:0000256" key="5">
    <source>
        <dbReference type="ARBA" id="ARBA00022989"/>
    </source>
</evidence>
<keyword evidence="6 11" id="KW-0472">Membrane</keyword>
<dbReference type="Gene3D" id="3.90.550.10">
    <property type="entry name" value="Spore Coat Polysaccharide Biosynthesis Protein SpsA, Chain A"/>
    <property type="match status" value="2"/>
</dbReference>
<feature type="binding site" evidence="9">
    <location>
        <position position="136"/>
    </location>
    <ligand>
        <name>UDP-alpha-D-glucose</name>
        <dbReference type="ChEBI" id="CHEBI:58885"/>
    </ligand>
</feature>
<dbReference type="Pfam" id="PF03552">
    <property type="entry name" value="Cellulose_synt"/>
    <property type="match status" value="2"/>
</dbReference>
<evidence type="ECO:0000256" key="4">
    <source>
        <dbReference type="ARBA" id="ARBA00022692"/>
    </source>
</evidence>
<comment type="caution">
    <text evidence="12">The sequence shown here is derived from an EMBL/GenBank/DDBJ whole genome shotgun (WGS) entry which is preliminary data.</text>
</comment>
<feature type="transmembrane region" description="Helical" evidence="11">
    <location>
        <begin position="668"/>
        <end position="686"/>
    </location>
</feature>
<keyword evidence="7" id="KW-0961">Cell wall biogenesis/degradation</keyword>
<dbReference type="InterPro" id="IPR029044">
    <property type="entry name" value="Nucleotide-diphossugar_trans"/>
</dbReference>
<evidence type="ECO:0000256" key="2">
    <source>
        <dbReference type="ARBA" id="ARBA00022676"/>
    </source>
</evidence>
<keyword evidence="2" id="KW-0328">Glycosyltransferase</keyword>
<dbReference type="GO" id="GO:0016760">
    <property type="term" value="F:cellulose synthase (UDP-forming) activity"/>
    <property type="evidence" value="ECO:0007669"/>
    <property type="project" value="InterPro"/>
</dbReference>
<feature type="active site" evidence="8">
    <location>
        <position position="136"/>
    </location>
</feature>
<evidence type="ECO:0000256" key="3">
    <source>
        <dbReference type="ARBA" id="ARBA00022679"/>
    </source>
</evidence>
<feature type="binding site" evidence="9">
    <location>
        <position position="106"/>
    </location>
    <ligand>
        <name>UDP-alpha-D-glucose</name>
        <dbReference type="ChEBI" id="CHEBI:58885"/>
    </ligand>
</feature>
<feature type="binding site" evidence="10">
    <location>
        <position position="272"/>
    </location>
    <ligand>
        <name>Mn(2+)</name>
        <dbReference type="ChEBI" id="CHEBI:29035"/>
    </ligand>
</feature>
<dbReference type="Proteomes" id="UP000326396">
    <property type="component" value="Linkage Group LG17"/>
</dbReference>
<accession>A0A5N6NPY8</accession>
<reference evidence="12 13" key="1">
    <citation type="submission" date="2019-05" db="EMBL/GenBank/DDBJ databases">
        <title>Mikania micrantha, genome provides insights into the molecular mechanism of rapid growth.</title>
        <authorList>
            <person name="Liu B."/>
        </authorList>
    </citation>
    <scope>NUCLEOTIDE SEQUENCE [LARGE SCALE GENOMIC DNA]</scope>
    <source>
        <strain evidence="12">NLD-2019</strain>
        <tissue evidence="12">Leaf</tissue>
    </source>
</reference>
<protein>
    <recommendedName>
        <fullName evidence="14">Glycosyltransferase 2-like domain-containing protein</fullName>
    </recommendedName>
</protein>
<keyword evidence="5 11" id="KW-1133">Transmembrane helix</keyword>
<dbReference type="GO" id="GO:0030244">
    <property type="term" value="P:cellulose biosynthetic process"/>
    <property type="evidence" value="ECO:0007669"/>
    <property type="project" value="InterPro"/>
</dbReference>
<dbReference type="InterPro" id="IPR005150">
    <property type="entry name" value="Cellulose_synth"/>
</dbReference>
<feature type="binding site" evidence="10">
    <location>
        <position position="296"/>
    </location>
    <ligand>
        <name>Mn(2+)</name>
        <dbReference type="ChEBI" id="CHEBI:29035"/>
    </ligand>
</feature>
<sequence length="723" mass="81814">MPTTPILNSRKPSSKTWLNRVFTLSYTVAVSVHLLSHCRTLIHSRTLISVALFVADFVFAFFWLTSQCFHWNPIERQVFPETLKRVVMESEYPSIDVVICTADPTKEPPVGVVNTALSVLAYEYPTEKLSVYVSDDGGSEMTLYAFMECAKFAKHWIPYCKKHGVMDRAPEVYFGNHPLPAWDPETHEIKSRYENMKSRVEAVVQSGGVCLDRVTEPEFGDIFSQWTPGFTRRHHPTILLNNNADKDVAGGVMPNLVYVSREKNIEKHHNFKAGALNVMLRVSGLLTNGSIVLILDCDMYSNDPETPLRALCYFMDQTADPKLGFIQFPQRFSSINKNDIYASEFKPETQILSLGMDGLLGASFMGTGAFFKRHVLSHDSPCGVTNAGSIQNNSKPLKGEDVLVSAHEVAGCKYEDYTRWGSEIGFRYGTITEDTYTSFRLHCEGWKSVLCHPKRAAFLGGSPSNLNDSLNQIKRWYMGFLEIFFNKYCPLIYGVQSMNPLQALCYTHYTLRSFWSIPIIIYAFLPQITLINSVPIFTKVSDHGFYLHMFLFLGAYGKDFLDFVVFAGSPALRWWNHQRMWMMWGLSSYPFALLEWSLKSLGLSTFGFNVTSKVADEDQSTVYEQGVFEFGVESVLFFPISVASLINLMSFVKGVMSVVTNNGTLDGFFVQMFISGFVVLNSWPIYEAMVLRNDRGKMPINITLASTTTAMAICFFFSLVFRV</sequence>
<keyword evidence="4 11" id="KW-0812">Transmembrane</keyword>
<evidence type="ECO:0000256" key="6">
    <source>
        <dbReference type="ARBA" id="ARBA00023136"/>
    </source>
</evidence>
<dbReference type="GO" id="GO:0071555">
    <property type="term" value="P:cell wall organization"/>
    <property type="evidence" value="ECO:0007669"/>
    <property type="project" value="UniProtKB-KW"/>
</dbReference>
<evidence type="ECO:0000313" key="12">
    <source>
        <dbReference type="EMBL" id="KAD5316826.1"/>
    </source>
</evidence>
<feature type="transmembrane region" description="Helical" evidence="11">
    <location>
        <begin position="636"/>
        <end position="656"/>
    </location>
</feature>
<dbReference type="GO" id="GO:0012505">
    <property type="term" value="C:endomembrane system"/>
    <property type="evidence" value="ECO:0007669"/>
    <property type="project" value="UniProtKB-SubCell"/>
</dbReference>
<evidence type="ECO:0000256" key="9">
    <source>
        <dbReference type="PIRSR" id="PIRSR605150-2"/>
    </source>
</evidence>
<dbReference type="OrthoDB" id="72851at2759"/>
<feature type="active site" evidence="8">
    <location>
        <position position="434"/>
    </location>
</feature>